<evidence type="ECO:0000256" key="6">
    <source>
        <dbReference type="ARBA" id="ARBA00022989"/>
    </source>
</evidence>
<keyword evidence="6 10" id="KW-1133">Transmembrane helix</keyword>
<evidence type="ECO:0000256" key="10">
    <source>
        <dbReference type="SAM" id="Phobius"/>
    </source>
</evidence>
<dbReference type="EMBL" id="JQAZ01000007">
    <property type="protein sequence ID" value="KRN30322.1"/>
    <property type="molecule type" value="Genomic_DNA"/>
</dbReference>
<organism evidence="11 14">
    <name type="scientific">Lactobacillus selangorensis</name>
    <dbReference type="NCBI Taxonomy" id="81857"/>
    <lineage>
        <taxon>Bacteria</taxon>
        <taxon>Bacillati</taxon>
        <taxon>Bacillota</taxon>
        <taxon>Bacilli</taxon>
        <taxon>Lactobacillales</taxon>
        <taxon>Lactobacillaceae</taxon>
        <taxon>Lactobacillus</taxon>
    </lineage>
</organism>
<evidence type="ECO:0000313" key="12">
    <source>
        <dbReference type="EMBL" id="KRN30322.1"/>
    </source>
</evidence>
<dbReference type="OrthoDB" id="2327388at2"/>
<dbReference type="InterPro" id="IPR016940">
    <property type="entry name" value="ComGC"/>
</dbReference>
<evidence type="ECO:0000256" key="2">
    <source>
        <dbReference type="ARBA" id="ARBA00004241"/>
    </source>
</evidence>
<proteinExistence type="inferred from homology"/>
<evidence type="ECO:0000256" key="9">
    <source>
        <dbReference type="ARBA" id="ARBA00043982"/>
    </source>
</evidence>
<keyword evidence="4" id="KW-0488">Methylation</keyword>
<evidence type="ECO:0000256" key="5">
    <source>
        <dbReference type="ARBA" id="ARBA00022692"/>
    </source>
</evidence>
<keyword evidence="3" id="KW-1003">Cell membrane</keyword>
<dbReference type="STRING" id="81857.IV38_GL001926"/>
<dbReference type="Gene3D" id="3.30.700.10">
    <property type="entry name" value="Glycoprotein, Type 4 Pilin"/>
    <property type="match status" value="1"/>
</dbReference>
<comment type="caution">
    <text evidence="11">The sequence shown here is derived from an EMBL/GenBank/DDBJ whole genome shotgun (WGS) entry which is preliminary data.</text>
</comment>
<evidence type="ECO:0000256" key="7">
    <source>
        <dbReference type="ARBA" id="ARBA00023136"/>
    </source>
</evidence>
<dbReference type="NCBIfam" id="TIGR02532">
    <property type="entry name" value="IV_pilin_GFxxxE"/>
    <property type="match status" value="1"/>
</dbReference>
<keyword evidence="8" id="KW-0178">Competence</keyword>
<dbReference type="InterPro" id="IPR045584">
    <property type="entry name" value="Pilin-like"/>
</dbReference>
<dbReference type="NCBIfam" id="NF040999">
    <property type="entry name" value="pilin_ComGC"/>
    <property type="match status" value="1"/>
</dbReference>
<evidence type="ECO:0000256" key="8">
    <source>
        <dbReference type="ARBA" id="ARBA00023287"/>
    </source>
</evidence>
<dbReference type="PATRIC" id="fig|81857.3.peg.1951"/>
<dbReference type="GO" id="GO:0009986">
    <property type="term" value="C:cell surface"/>
    <property type="evidence" value="ECO:0007669"/>
    <property type="project" value="UniProtKB-SubCell"/>
</dbReference>
<accession>A0A0R2FGE9</accession>
<name>A0A0R2FGE9_9LACO</name>
<dbReference type="GO" id="GO:0005886">
    <property type="term" value="C:plasma membrane"/>
    <property type="evidence" value="ECO:0007669"/>
    <property type="project" value="UniProtKB-SubCell"/>
</dbReference>
<keyword evidence="7 10" id="KW-0472">Membrane</keyword>
<dbReference type="Proteomes" id="UP000051645">
    <property type="component" value="Unassembled WGS sequence"/>
</dbReference>
<evidence type="ECO:0000256" key="4">
    <source>
        <dbReference type="ARBA" id="ARBA00022481"/>
    </source>
</evidence>
<evidence type="ECO:0008006" key="15">
    <source>
        <dbReference type="Google" id="ProtNLM"/>
    </source>
</evidence>
<dbReference type="Pfam" id="PF07963">
    <property type="entry name" value="N_methyl"/>
    <property type="match status" value="1"/>
</dbReference>
<dbReference type="InterPro" id="IPR012902">
    <property type="entry name" value="N_methyl_site"/>
</dbReference>
<evidence type="ECO:0000256" key="3">
    <source>
        <dbReference type="ARBA" id="ARBA00022475"/>
    </source>
</evidence>
<evidence type="ECO:0000313" key="11">
    <source>
        <dbReference type="EMBL" id="KRN27713.1"/>
    </source>
</evidence>
<sequence length="103" mass="11606">MMFFKKHKAFTLIEMVIVLFIISLLMLLVLPNVSKQRRNAEVKTNDALVTTVETQATLYEEDTGHPPATLADLNDEYLSDRQLKQANEAQITIKDGVVSRSGK</sequence>
<protein>
    <recommendedName>
        <fullName evidence="15">Competence protein ComGC</fullName>
    </recommendedName>
</protein>
<comment type="similarity">
    <text evidence="9">Belongs to the ComGC family.</text>
</comment>
<dbReference type="GO" id="GO:0030420">
    <property type="term" value="P:establishment of competence for transformation"/>
    <property type="evidence" value="ECO:0007669"/>
    <property type="project" value="UniProtKB-KW"/>
</dbReference>
<dbReference type="PANTHER" id="PTHR30093:SF2">
    <property type="entry name" value="TYPE II SECRETION SYSTEM PROTEIN H"/>
    <property type="match status" value="1"/>
</dbReference>
<reference evidence="13 14" key="1">
    <citation type="journal article" date="2015" name="Genome Announc.">
        <title>Expanding the biotechnology potential of lactobacilli through comparative genomics of 213 strains and associated genera.</title>
        <authorList>
            <person name="Sun Z."/>
            <person name="Harris H.M."/>
            <person name="McCann A."/>
            <person name="Guo C."/>
            <person name="Argimon S."/>
            <person name="Zhang W."/>
            <person name="Yang X."/>
            <person name="Jeffery I.B."/>
            <person name="Cooney J.C."/>
            <person name="Kagawa T.F."/>
            <person name="Liu W."/>
            <person name="Song Y."/>
            <person name="Salvetti E."/>
            <person name="Wrobel A."/>
            <person name="Rasinkangas P."/>
            <person name="Parkhill J."/>
            <person name="Rea M.C."/>
            <person name="O'Sullivan O."/>
            <person name="Ritari J."/>
            <person name="Douillard F.P."/>
            <person name="Paul Ross R."/>
            <person name="Yang R."/>
            <person name="Briner A.E."/>
            <person name="Felis G.E."/>
            <person name="de Vos W.M."/>
            <person name="Barrangou R."/>
            <person name="Klaenhammer T.R."/>
            <person name="Caufield P.W."/>
            <person name="Cui Y."/>
            <person name="Zhang H."/>
            <person name="O'Toole P.W."/>
        </authorList>
    </citation>
    <scope>NUCLEOTIDE SEQUENCE [LARGE SCALE GENOMIC DNA]</scope>
    <source>
        <strain evidence="11 14">ATCC BAA-66</strain>
        <strain evidence="12 13">DSM 13344</strain>
    </source>
</reference>
<keyword evidence="13" id="KW-1185">Reference proteome</keyword>
<dbReference type="EMBL" id="JQAT01000006">
    <property type="protein sequence ID" value="KRN27713.1"/>
    <property type="molecule type" value="Genomic_DNA"/>
</dbReference>
<dbReference type="PIRSF" id="PIRSF029928">
    <property type="entry name" value="Late_competence_ComGC"/>
    <property type="match status" value="1"/>
</dbReference>
<gene>
    <name evidence="11" type="ORF">IV38_GL001926</name>
    <name evidence="12" type="ORF">IV40_GL001911</name>
</gene>
<comment type="subcellular location">
    <subcellularLocation>
        <location evidence="1">Cell membrane</location>
        <topology evidence="1">Single-pass membrane protein</topology>
    </subcellularLocation>
    <subcellularLocation>
        <location evidence="2">Cell surface</location>
    </subcellularLocation>
</comment>
<dbReference type="PANTHER" id="PTHR30093">
    <property type="entry name" value="GENERAL SECRETION PATHWAY PROTEIN G"/>
    <property type="match status" value="1"/>
</dbReference>
<evidence type="ECO:0000313" key="14">
    <source>
        <dbReference type="Proteomes" id="UP000051751"/>
    </source>
</evidence>
<dbReference type="SUPFAM" id="SSF54523">
    <property type="entry name" value="Pili subunits"/>
    <property type="match status" value="1"/>
</dbReference>
<dbReference type="Proteomes" id="UP000051751">
    <property type="component" value="Unassembled WGS sequence"/>
</dbReference>
<evidence type="ECO:0000256" key="1">
    <source>
        <dbReference type="ARBA" id="ARBA00004162"/>
    </source>
</evidence>
<keyword evidence="5 10" id="KW-0812">Transmembrane</keyword>
<dbReference type="AlphaFoldDB" id="A0A0R2FGE9"/>
<feature type="transmembrane region" description="Helical" evidence="10">
    <location>
        <begin position="12"/>
        <end position="30"/>
    </location>
</feature>
<evidence type="ECO:0000313" key="13">
    <source>
        <dbReference type="Proteomes" id="UP000051645"/>
    </source>
</evidence>